<proteinExistence type="predicted"/>
<evidence type="ECO:0000313" key="2">
    <source>
        <dbReference type="EMBL" id="MDC7787453.1"/>
    </source>
</evidence>
<reference evidence="2" key="1">
    <citation type="journal article" date="2023" name="Microbiol Resour">
        <title>Genome Sequences of Rhodoplanes serenus and Two Thermotolerant Strains, Rhodoplanes tepidamans and 'Rhodoplanes cryptolactis,' Further Refine the Genus.</title>
        <authorList>
            <person name="Rayyan A.A."/>
            <person name="Kyndt J.A."/>
        </authorList>
    </citation>
    <scope>NUCLEOTIDE SEQUENCE</scope>
    <source>
        <strain evidence="2">DSM 9987</strain>
    </source>
</reference>
<evidence type="ECO:0000259" key="1">
    <source>
        <dbReference type="Pfam" id="PF09084"/>
    </source>
</evidence>
<evidence type="ECO:0000313" key="3">
    <source>
        <dbReference type="Proteomes" id="UP001165652"/>
    </source>
</evidence>
<dbReference type="SUPFAM" id="SSF53850">
    <property type="entry name" value="Periplasmic binding protein-like II"/>
    <property type="match status" value="1"/>
</dbReference>
<organism evidence="2 3">
    <name type="scientific">Rhodoplanes tepidamans</name>
    <name type="common">Rhodoplanes cryptolactis</name>
    <dbReference type="NCBI Taxonomy" id="200616"/>
    <lineage>
        <taxon>Bacteria</taxon>
        <taxon>Pseudomonadati</taxon>
        <taxon>Pseudomonadota</taxon>
        <taxon>Alphaproteobacteria</taxon>
        <taxon>Hyphomicrobiales</taxon>
        <taxon>Nitrobacteraceae</taxon>
        <taxon>Rhodoplanes</taxon>
    </lineage>
</organism>
<reference evidence="2" key="2">
    <citation type="submission" date="2023-02" db="EMBL/GenBank/DDBJ databases">
        <authorList>
            <person name="Rayyan A."/>
            <person name="Meyer T."/>
            <person name="Kyndt J.A."/>
        </authorList>
    </citation>
    <scope>NUCLEOTIDE SEQUENCE</scope>
    <source>
        <strain evidence="2">DSM 9987</strain>
    </source>
</reference>
<dbReference type="InterPro" id="IPR027939">
    <property type="entry name" value="NMT1/THI5"/>
</dbReference>
<feature type="domain" description="SsuA/THI5-like" evidence="1">
    <location>
        <begin position="53"/>
        <end position="268"/>
    </location>
</feature>
<dbReference type="Pfam" id="PF09084">
    <property type="entry name" value="NMT1"/>
    <property type="match status" value="1"/>
</dbReference>
<dbReference type="Gene3D" id="3.40.190.10">
    <property type="entry name" value="Periplasmic binding protein-like II"/>
    <property type="match status" value="2"/>
</dbReference>
<protein>
    <submittedName>
        <fullName evidence="2">ABC transporter substrate-binding protein</fullName>
    </submittedName>
</protein>
<dbReference type="EMBL" id="JAQQLI010000027">
    <property type="protein sequence ID" value="MDC7787453.1"/>
    <property type="molecule type" value="Genomic_DNA"/>
</dbReference>
<dbReference type="RefSeq" id="WP_272778293.1">
    <property type="nucleotide sequence ID" value="NZ_JAQQLI010000027.1"/>
</dbReference>
<dbReference type="PANTHER" id="PTHR31528">
    <property type="entry name" value="4-AMINO-5-HYDROXYMETHYL-2-METHYLPYRIMIDINE PHOSPHATE SYNTHASE THI11-RELATED"/>
    <property type="match status" value="1"/>
</dbReference>
<comment type="caution">
    <text evidence="2">The sequence shown here is derived from an EMBL/GenBank/DDBJ whole genome shotgun (WGS) entry which is preliminary data.</text>
</comment>
<name>A0ABT5JCP9_RHOTP</name>
<gene>
    <name evidence="2" type="ORF">PQJ73_17320</name>
</gene>
<accession>A0ABT5JCP9</accession>
<dbReference type="InterPro" id="IPR006311">
    <property type="entry name" value="TAT_signal"/>
</dbReference>
<dbReference type="PANTHER" id="PTHR31528:SF15">
    <property type="entry name" value="RIBOFLAVIN-BINDING PROTEIN RIBY"/>
    <property type="match status" value="1"/>
</dbReference>
<sequence length="352" mass="37326">MTIPSRRRFVTGAGTALAVAGLGLAGLVAGGGLAPAAAADQVSVQLDYVVRGNHAMFFVGRKKGLFAKHGIEVTAIRRGTGSANTMRMIGNGNAEFGFGDLPTLAIARSQNVPVVALAAVNQKSPMAMISIAAKHKLTRPQDLKGLNFAVQPSGSTYIFTRAFFAANGMSEEDVKRATVSPPYENYLLLGRVDAVPGYVDAEVPELEAKAGGPGSLSILLGSDWGYKAYGSGLLTSEKMIAEKPDLVQRFVTAYLEAFRSVIENPAEAVDIVVEANPEYAPKRDVLLKQIEADLASSFFSDDTRANGIGAMRTETWEETAKTLLTQGAMKQPIDVSAAFAGQFVKAANPLRR</sequence>
<dbReference type="Proteomes" id="UP001165652">
    <property type="component" value="Unassembled WGS sequence"/>
</dbReference>
<keyword evidence="3" id="KW-1185">Reference proteome</keyword>
<dbReference type="PROSITE" id="PS51318">
    <property type="entry name" value="TAT"/>
    <property type="match status" value="1"/>
</dbReference>
<dbReference type="InterPro" id="IPR015168">
    <property type="entry name" value="SsuA/THI5"/>
</dbReference>